<keyword evidence="1" id="KW-0472">Membrane</keyword>
<keyword evidence="1" id="KW-0812">Transmembrane</keyword>
<keyword evidence="1" id="KW-1133">Transmembrane helix</keyword>
<dbReference type="OrthoDB" id="5489982at2"/>
<reference evidence="3 4" key="1">
    <citation type="submission" date="2018-05" db="EMBL/GenBank/DDBJ databases">
        <title>Lujinxingia marina gen. nov. sp. nov., a new facultative anaerobic member of the class Deltaproteobacteria, and proposal of Lujinxingaceae fam. nov.</title>
        <authorList>
            <person name="Li C.-M."/>
        </authorList>
    </citation>
    <scope>NUCLEOTIDE SEQUENCE [LARGE SCALE GENOMIC DNA]</scope>
    <source>
        <strain evidence="3 4">B210</strain>
    </source>
</reference>
<dbReference type="RefSeq" id="WP_111729594.1">
    <property type="nucleotide sequence ID" value="NZ_QHKO01000003.1"/>
</dbReference>
<feature type="chain" id="PRO_5016378644" evidence="2">
    <location>
        <begin position="23"/>
        <end position="683"/>
    </location>
</feature>
<evidence type="ECO:0000313" key="4">
    <source>
        <dbReference type="Proteomes" id="UP000249169"/>
    </source>
</evidence>
<feature type="transmembrane region" description="Helical" evidence="1">
    <location>
        <begin position="381"/>
        <end position="400"/>
    </location>
</feature>
<protein>
    <submittedName>
        <fullName evidence="3">Uncharacterized protein</fullName>
    </submittedName>
</protein>
<feature type="transmembrane region" description="Helical" evidence="1">
    <location>
        <begin position="597"/>
        <end position="619"/>
    </location>
</feature>
<dbReference type="AlphaFoldDB" id="A0A328C719"/>
<dbReference type="Proteomes" id="UP000249169">
    <property type="component" value="Unassembled WGS sequence"/>
</dbReference>
<keyword evidence="2" id="KW-0732">Signal</keyword>
<feature type="transmembrane region" description="Helical" evidence="1">
    <location>
        <begin position="549"/>
        <end position="576"/>
    </location>
</feature>
<feature type="signal peptide" evidence="2">
    <location>
        <begin position="1"/>
        <end position="22"/>
    </location>
</feature>
<sequence>MRVKQVLFWGVLAGWMTLGAVAAAQPEPPAPAPESGAEACEVEAIEGGVRCVAAGQVVAEVVHPALYGAPGRYRENQGGRLPVGPVRLGGRAYYGVRAELLAFDVEARAVVERVALPAPLVAMERVEGEPPALRLTLAGDPPTELRYTPGEAVAWGGPWRWSETLGAMQDAMWLPEVDLAREPGAVSVPDPDALSPGPGDSALLQAMEARARGDRTNLYFDLYRAEALLRLERHAPAVRAANDAANAPAPWYDLLRASMRLHYRGLHAPAERAFERALIAMVEAGVRPEALTSPVALSFATLWSRDLMDSLASHEPGSAGEGPGEHAPVVSAVELLQRLETIAPNAEGLPAARRALGLLPVAQAGPAAVVERAVRQVDQHLALGLGLLLALLGGGAVVGLGRGQSRRRVVGDGLMFGALLAMSFWNLGELGRLAQQASVVWAMPDVVGSDALTSPEARAWLQALEPSGERAQLLEVSGATSQARARGDQPQALLEGHTQTMLVGDALLAHLQATAIESPAELESSPAVREEFGWLDAVRALDLRGSRGALVAGGLLLNALLLGGLVWMLVGGSPALGQRVRRWWPGAPRGLGPARMVVWTMFCVGVAGLSPLSGMVRGATDQVWAGYYGLGAVAGPPGLQLWALALLVVALALHLGAVVFARLYPSGGEGAQDIDESSGQAPA</sequence>
<evidence type="ECO:0000313" key="3">
    <source>
        <dbReference type="EMBL" id="RAL23066.1"/>
    </source>
</evidence>
<gene>
    <name evidence="3" type="ORF">DL240_09275</name>
</gene>
<proteinExistence type="predicted"/>
<organism evidence="3 4">
    <name type="scientific">Lujinxingia litoralis</name>
    <dbReference type="NCBI Taxonomy" id="2211119"/>
    <lineage>
        <taxon>Bacteria</taxon>
        <taxon>Deltaproteobacteria</taxon>
        <taxon>Bradymonadales</taxon>
        <taxon>Lujinxingiaceae</taxon>
        <taxon>Lujinxingia</taxon>
    </lineage>
</organism>
<accession>A0A328C719</accession>
<evidence type="ECO:0000256" key="2">
    <source>
        <dbReference type="SAM" id="SignalP"/>
    </source>
</evidence>
<comment type="caution">
    <text evidence="3">The sequence shown here is derived from an EMBL/GenBank/DDBJ whole genome shotgun (WGS) entry which is preliminary data.</text>
</comment>
<dbReference type="EMBL" id="QHKO01000003">
    <property type="protein sequence ID" value="RAL23066.1"/>
    <property type="molecule type" value="Genomic_DNA"/>
</dbReference>
<keyword evidence="4" id="KW-1185">Reference proteome</keyword>
<feature type="transmembrane region" description="Helical" evidence="1">
    <location>
        <begin position="639"/>
        <end position="661"/>
    </location>
</feature>
<name>A0A328C719_9DELT</name>
<evidence type="ECO:0000256" key="1">
    <source>
        <dbReference type="SAM" id="Phobius"/>
    </source>
</evidence>